<evidence type="ECO:0000259" key="2">
    <source>
        <dbReference type="Pfam" id="PF02517"/>
    </source>
</evidence>
<name>A0A1I2JIW2_9BACT</name>
<dbReference type="PANTHER" id="PTHR43592">
    <property type="entry name" value="CAAX AMINO TERMINAL PROTEASE"/>
    <property type="match status" value="1"/>
</dbReference>
<feature type="transmembrane region" description="Helical" evidence="1">
    <location>
        <begin position="58"/>
        <end position="84"/>
    </location>
</feature>
<keyword evidence="1" id="KW-0472">Membrane</keyword>
<keyword evidence="1" id="KW-1133">Transmembrane helix</keyword>
<sequence length="319" mass="36335">MQEDRLQVWIDLVKMVLVLLVGFFLSNTLAFVVVLPLVNFDLEAITQLLSDPLNFPEIRPVLMIMQGVTALGLFVITPLIYIYWIDKTLSLKGLFKSNGTYLVPLILASIGVAIIEMPAITWIGKWNMEVDFPDFMDSFEQWAKLQEDKLKDLTIFLTEFRSFEQFLLGFIVIGIIPGIGEELLFRGVLQNKLKQLLGNAHVAIWLAAIIFSAFHLQFYGFVPRMLLGALFGYLYQWSGNLIYAMVAHFVNNGFTIMMMYLYQQNHIEIDIDKQEVPSDAALLSLILTALLVLVFYSMASKANPALKKITYSKDLNDRD</sequence>
<feature type="transmembrane region" description="Helical" evidence="1">
    <location>
        <begin position="166"/>
        <end position="184"/>
    </location>
</feature>
<dbReference type="RefSeq" id="WP_091549202.1">
    <property type="nucleotide sequence ID" value="NZ_FONY01000051.1"/>
</dbReference>
<feature type="domain" description="CAAX prenyl protease 2/Lysostaphin resistance protein A-like" evidence="2">
    <location>
        <begin position="165"/>
        <end position="253"/>
    </location>
</feature>
<feature type="transmembrane region" description="Helical" evidence="1">
    <location>
        <begin position="281"/>
        <end position="299"/>
    </location>
</feature>
<gene>
    <name evidence="3" type="ORF">SAMN04488541_105117</name>
</gene>
<organism evidence="3 4">
    <name type="scientific">Thermoflexibacter ruber</name>
    <dbReference type="NCBI Taxonomy" id="1003"/>
    <lineage>
        <taxon>Bacteria</taxon>
        <taxon>Pseudomonadati</taxon>
        <taxon>Bacteroidota</taxon>
        <taxon>Cytophagia</taxon>
        <taxon>Cytophagales</taxon>
        <taxon>Thermoflexibacteraceae</taxon>
        <taxon>Thermoflexibacter</taxon>
    </lineage>
</organism>
<evidence type="ECO:0000256" key="1">
    <source>
        <dbReference type="SAM" id="Phobius"/>
    </source>
</evidence>
<dbReference type="OrthoDB" id="1523022at2"/>
<dbReference type="EMBL" id="FONY01000051">
    <property type="protein sequence ID" value="SFF53793.1"/>
    <property type="molecule type" value="Genomic_DNA"/>
</dbReference>
<feature type="transmembrane region" description="Helical" evidence="1">
    <location>
        <begin position="12"/>
        <end position="38"/>
    </location>
</feature>
<dbReference type="GO" id="GO:0004175">
    <property type="term" value="F:endopeptidase activity"/>
    <property type="evidence" value="ECO:0007669"/>
    <property type="project" value="UniProtKB-ARBA"/>
</dbReference>
<dbReference type="Pfam" id="PF02517">
    <property type="entry name" value="Rce1-like"/>
    <property type="match status" value="1"/>
</dbReference>
<feature type="transmembrane region" description="Helical" evidence="1">
    <location>
        <begin position="241"/>
        <end position="261"/>
    </location>
</feature>
<evidence type="ECO:0000313" key="3">
    <source>
        <dbReference type="EMBL" id="SFF53793.1"/>
    </source>
</evidence>
<feature type="transmembrane region" description="Helical" evidence="1">
    <location>
        <begin position="105"/>
        <end position="124"/>
    </location>
</feature>
<dbReference type="PANTHER" id="PTHR43592:SF15">
    <property type="entry name" value="CAAX AMINO TERMINAL PROTEASE FAMILY PROTEIN"/>
    <property type="match status" value="1"/>
</dbReference>
<keyword evidence="1" id="KW-0812">Transmembrane</keyword>
<keyword evidence="4" id="KW-1185">Reference proteome</keyword>
<protein>
    <recommendedName>
        <fullName evidence="2">CAAX prenyl protease 2/Lysostaphin resistance protein A-like domain-containing protein</fullName>
    </recommendedName>
</protein>
<feature type="transmembrane region" description="Helical" evidence="1">
    <location>
        <begin position="196"/>
        <end position="221"/>
    </location>
</feature>
<dbReference type="InterPro" id="IPR003675">
    <property type="entry name" value="Rce1/LyrA-like_dom"/>
</dbReference>
<evidence type="ECO:0000313" key="4">
    <source>
        <dbReference type="Proteomes" id="UP000199513"/>
    </source>
</evidence>
<dbReference type="STRING" id="1003.SAMN04488541_105117"/>
<reference evidence="3 4" key="1">
    <citation type="submission" date="2016-10" db="EMBL/GenBank/DDBJ databases">
        <authorList>
            <person name="de Groot N.N."/>
        </authorList>
    </citation>
    <scope>NUCLEOTIDE SEQUENCE [LARGE SCALE GENOMIC DNA]</scope>
    <source>
        <strain>GEY</strain>
        <strain evidence="4">DSM 9560</strain>
    </source>
</reference>
<dbReference type="AlphaFoldDB" id="A0A1I2JIW2"/>
<accession>A0A1I2JIW2</accession>
<proteinExistence type="predicted"/>
<dbReference type="Proteomes" id="UP000199513">
    <property type="component" value="Unassembled WGS sequence"/>
</dbReference>
<dbReference type="GO" id="GO:0080120">
    <property type="term" value="P:CAAX-box protein maturation"/>
    <property type="evidence" value="ECO:0007669"/>
    <property type="project" value="UniProtKB-ARBA"/>
</dbReference>